<evidence type="ECO:0000313" key="1">
    <source>
        <dbReference type="EMBL" id="KAJ1152942.1"/>
    </source>
</evidence>
<accession>A0AAV7RN00</accession>
<evidence type="ECO:0000313" key="2">
    <source>
        <dbReference type="Proteomes" id="UP001066276"/>
    </source>
</evidence>
<reference evidence="1" key="1">
    <citation type="journal article" date="2022" name="bioRxiv">
        <title>Sequencing and chromosome-scale assembly of the giantPleurodeles waltlgenome.</title>
        <authorList>
            <person name="Brown T."/>
            <person name="Elewa A."/>
            <person name="Iarovenko S."/>
            <person name="Subramanian E."/>
            <person name="Araus A.J."/>
            <person name="Petzold A."/>
            <person name="Susuki M."/>
            <person name="Suzuki K.-i.T."/>
            <person name="Hayashi T."/>
            <person name="Toyoda A."/>
            <person name="Oliveira C."/>
            <person name="Osipova E."/>
            <person name="Leigh N.D."/>
            <person name="Simon A."/>
            <person name="Yun M.H."/>
        </authorList>
    </citation>
    <scope>NUCLEOTIDE SEQUENCE</scope>
    <source>
        <strain evidence="1">20211129_DDA</strain>
        <tissue evidence="1">Liver</tissue>
    </source>
</reference>
<gene>
    <name evidence="1" type="ORF">NDU88_005715</name>
</gene>
<keyword evidence="2" id="KW-1185">Reference proteome</keyword>
<protein>
    <submittedName>
        <fullName evidence="1">Uncharacterized protein</fullName>
    </submittedName>
</protein>
<proteinExistence type="predicted"/>
<name>A0AAV7RN00_PLEWA</name>
<dbReference type="Proteomes" id="UP001066276">
    <property type="component" value="Chromosome 5"/>
</dbReference>
<dbReference type="EMBL" id="JANPWB010000009">
    <property type="protein sequence ID" value="KAJ1152942.1"/>
    <property type="molecule type" value="Genomic_DNA"/>
</dbReference>
<dbReference type="AlphaFoldDB" id="A0AAV7RN00"/>
<organism evidence="1 2">
    <name type="scientific">Pleurodeles waltl</name>
    <name type="common">Iberian ribbed newt</name>
    <dbReference type="NCBI Taxonomy" id="8319"/>
    <lineage>
        <taxon>Eukaryota</taxon>
        <taxon>Metazoa</taxon>
        <taxon>Chordata</taxon>
        <taxon>Craniata</taxon>
        <taxon>Vertebrata</taxon>
        <taxon>Euteleostomi</taxon>
        <taxon>Amphibia</taxon>
        <taxon>Batrachia</taxon>
        <taxon>Caudata</taxon>
        <taxon>Salamandroidea</taxon>
        <taxon>Salamandridae</taxon>
        <taxon>Pleurodelinae</taxon>
        <taxon>Pleurodeles</taxon>
    </lineage>
</organism>
<sequence length="100" mass="10477">MAVPQDGRHTVRFCPTGDQIDSPLVQPPAFLDLPGAAPEGLKRLPVVAECRSDTGDRTGLLGLALWAWTGARCARATVVHAGLSARGLEGECRGGSPLLF</sequence>
<comment type="caution">
    <text evidence="1">The sequence shown here is derived from an EMBL/GenBank/DDBJ whole genome shotgun (WGS) entry which is preliminary data.</text>
</comment>